<dbReference type="InterPro" id="IPR001251">
    <property type="entry name" value="CRAL-TRIO_dom"/>
</dbReference>
<dbReference type="Pfam" id="PF00650">
    <property type="entry name" value="CRAL_TRIO"/>
    <property type="match status" value="1"/>
</dbReference>
<dbReference type="OrthoDB" id="75724at2759"/>
<dbReference type="SUPFAM" id="SSF46938">
    <property type="entry name" value="CRAL/TRIO N-terminal domain"/>
    <property type="match status" value="1"/>
</dbReference>
<evidence type="ECO:0000313" key="3">
    <source>
        <dbReference type="Proteomes" id="UP000699462"/>
    </source>
</evidence>
<dbReference type="PANTHER" id="PTHR45824">
    <property type="entry name" value="GH16843P"/>
    <property type="match status" value="1"/>
</dbReference>
<dbReference type="GO" id="GO:0008526">
    <property type="term" value="F:phosphatidylinositol transfer activity"/>
    <property type="evidence" value="ECO:0007669"/>
    <property type="project" value="TreeGrafter"/>
</dbReference>
<evidence type="ECO:0000313" key="2">
    <source>
        <dbReference type="EMBL" id="KAF8571897.1"/>
    </source>
</evidence>
<keyword evidence="3" id="KW-1185">Reference proteome</keyword>
<proteinExistence type="predicted"/>
<dbReference type="SMART" id="SM01100">
    <property type="entry name" value="CRAL_TRIO_N"/>
    <property type="match status" value="1"/>
</dbReference>
<dbReference type="Gene3D" id="3.40.525.10">
    <property type="entry name" value="CRAL-TRIO lipid binding domain"/>
    <property type="match status" value="1"/>
</dbReference>
<protein>
    <recommendedName>
        <fullName evidence="1">CRAL/TRIO N-terminal domain-containing protein</fullName>
    </recommendedName>
</protein>
<dbReference type="InterPro" id="IPR011074">
    <property type="entry name" value="CRAL/TRIO_N_dom"/>
</dbReference>
<sequence length="169" mass="19757">MSEKPDVQELVSKLRQSLENLPILEDNPELFRNDETLIRYLKSRDWDVMAAEKMLRKTVNWRIQYNPQSIQCDYCHNHPGAHTLRQIGFDEANRPVIYASFFPAHPSQRNVTTEVLTHLLYIIENAVRSMAPGVHQWVFVIDCAGCTNVRRQWYGHECQLRLPMQYGAS</sequence>
<accession>A0A8T0DYU9</accession>
<dbReference type="Pfam" id="PF03765">
    <property type="entry name" value="CRAL_TRIO_N"/>
    <property type="match status" value="1"/>
</dbReference>
<name>A0A8T0DYU9_9TREM</name>
<dbReference type="InterPro" id="IPR036865">
    <property type="entry name" value="CRAL-TRIO_dom_sf"/>
</dbReference>
<dbReference type="PANTHER" id="PTHR45824:SF29">
    <property type="entry name" value="GH16843P"/>
    <property type="match status" value="1"/>
</dbReference>
<reference evidence="2 3" key="1">
    <citation type="submission" date="2019-07" db="EMBL/GenBank/DDBJ databases">
        <title>Annotation for the trematode Paragonimus westermani.</title>
        <authorList>
            <person name="Choi Y.-J."/>
        </authorList>
    </citation>
    <scope>NUCLEOTIDE SEQUENCE [LARGE SCALE GENOMIC DNA]</scope>
    <source>
        <strain evidence="2">180907_Pwestermani</strain>
    </source>
</reference>
<dbReference type="InterPro" id="IPR036273">
    <property type="entry name" value="CRAL/TRIO_N_dom_sf"/>
</dbReference>
<dbReference type="Proteomes" id="UP000699462">
    <property type="component" value="Unassembled WGS sequence"/>
</dbReference>
<dbReference type="AlphaFoldDB" id="A0A8T0DYU9"/>
<gene>
    <name evidence="2" type="ORF">P879_00492</name>
</gene>
<feature type="domain" description="CRAL/TRIO N-terminal" evidence="1">
    <location>
        <begin position="33"/>
        <end position="58"/>
    </location>
</feature>
<organism evidence="2 3">
    <name type="scientific">Paragonimus westermani</name>
    <dbReference type="NCBI Taxonomy" id="34504"/>
    <lineage>
        <taxon>Eukaryota</taxon>
        <taxon>Metazoa</taxon>
        <taxon>Spiralia</taxon>
        <taxon>Lophotrochozoa</taxon>
        <taxon>Platyhelminthes</taxon>
        <taxon>Trematoda</taxon>
        <taxon>Digenea</taxon>
        <taxon>Plagiorchiida</taxon>
        <taxon>Troglotremata</taxon>
        <taxon>Troglotrematidae</taxon>
        <taxon>Paragonimus</taxon>
    </lineage>
</organism>
<dbReference type="SUPFAM" id="SSF52087">
    <property type="entry name" value="CRAL/TRIO domain"/>
    <property type="match status" value="1"/>
</dbReference>
<dbReference type="EMBL" id="JTDF01000266">
    <property type="protein sequence ID" value="KAF8571897.1"/>
    <property type="molecule type" value="Genomic_DNA"/>
</dbReference>
<evidence type="ECO:0000259" key="1">
    <source>
        <dbReference type="SMART" id="SM01100"/>
    </source>
</evidence>
<comment type="caution">
    <text evidence="2">The sequence shown here is derived from an EMBL/GenBank/DDBJ whole genome shotgun (WGS) entry which is preliminary data.</text>
</comment>
<dbReference type="InterPro" id="IPR052578">
    <property type="entry name" value="PI_Transfer_CRAL-TRIO"/>
</dbReference>